<dbReference type="Pfam" id="PF00702">
    <property type="entry name" value="Hydrolase"/>
    <property type="match status" value="1"/>
</dbReference>
<dbReference type="InterPro" id="IPR036412">
    <property type="entry name" value="HAD-like_sf"/>
</dbReference>
<sequence>MLKAIIFDCDGVLVDTERDGHRVGFNRAFAGFGIDAEWDVELYRKLLQVAGGKERMRAYFDEYGWPEGREESKDDLIAALHKTKTGITAALVGEGALQLRPGISRIVDEAIAAGVTLGVCTTSNPRFIDAVLDLFGPERKAKFAFVHAGDCVAKKKPDPEIYELAKVSLKLPVHECVVIEDSRNGLLAAKGAGLPCLITTSTYTVDEDFTEADRVVSELGDEPNVNITLADLGELAAEHAAA</sequence>
<dbReference type="InterPro" id="IPR023214">
    <property type="entry name" value="HAD_sf"/>
</dbReference>
<comment type="caution">
    <text evidence="1">The sequence shown here is derived from an EMBL/GenBank/DDBJ whole genome shotgun (WGS) entry which is preliminary data.</text>
</comment>
<gene>
    <name evidence="1" type="ORF">GRI75_11265</name>
</gene>
<dbReference type="SUPFAM" id="SSF56784">
    <property type="entry name" value="HAD-like"/>
    <property type="match status" value="1"/>
</dbReference>
<dbReference type="InterPro" id="IPR023198">
    <property type="entry name" value="PGP-like_dom2"/>
</dbReference>
<dbReference type="SFLD" id="SFLDS00003">
    <property type="entry name" value="Haloacid_Dehalogenase"/>
    <property type="match status" value="1"/>
</dbReference>
<organism evidence="1 2">
    <name type="scientific">Croceibacterium soli</name>
    <dbReference type="NCBI Taxonomy" id="1739690"/>
    <lineage>
        <taxon>Bacteria</taxon>
        <taxon>Pseudomonadati</taxon>
        <taxon>Pseudomonadota</taxon>
        <taxon>Alphaproteobacteria</taxon>
        <taxon>Sphingomonadales</taxon>
        <taxon>Erythrobacteraceae</taxon>
        <taxon>Croceibacterium</taxon>
    </lineage>
</organism>
<dbReference type="PANTHER" id="PTHR42896:SF2">
    <property type="entry name" value="CBBY-LIKE PROTEIN"/>
    <property type="match status" value="1"/>
</dbReference>
<dbReference type="InterPro" id="IPR006439">
    <property type="entry name" value="HAD-SF_hydro_IA"/>
</dbReference>
<dbReference type="GO" id="GO:0016787">
    <property type="term" value="F:hydrolase activity"/>
    <property type="evidence" value="ECO:0007669"/>
    <property type="project" value="UniProtKB-KW"/>
</dbReference>
<accession>A0A6I4UWV1</accession>
<dbReference type="Gene3D" id="1.10.150.240">
    <property type="entry name" value="Putative phosphatase, domain 2"/>
    <property type="match status" value="1"/>
</dbReference>
<keyword evidence="2" id="KW-1185">Reference proteome</keyword>
<dbReference type="RefSeq" id="WP_160747075.1">
    <property type="nucleotide sequence ID" value="NZ_WTYK01000006.1"/>
</dbReference>
<dbReference type="AlphaFoldDB" id="A0A6I4UWV1"/>
<protein>
    <submittedName>
        <fullName evidence="1">HAD-IA family hydrolase</fullName>
    </submittedName>
</protein>
<dbReference type="InterPro" id="IPR044999">
    <property type="entry name" value="CbbY-like"/>
</dbReference>
<proteinExistence type="predicted"/>
<evidence type="ECO:0000313" key="1">
    <source>
        <dbReference type="EMBL" id="MXP42219.1"/>
    </source>
</evidence>
<dbReference type="Gene3D" id="3.40.50.1000">
    <property type="entry name" value="HAD superfamily/HAD-like"/>
    <property type="match status" value="1"/>
</dbReference>
<dbReference type="EMBL" id="WTYK01000006">
    <property type="protein sequence ID" value="MXP42219.1"/>
    <property type="molecule type" value="Genomic_DNA"/>
</dbReference>
<dbReference type="Proteomes" id="UP000469159">
    <property type="component" value="Unassembled WGS sequence"/>
</dbReference>
<dbReference type="PANTHER" id="PTHR42896">
    <property type="entry name" value="XYLULOSE-1,5-BISPHOSPHATE (XUBP) PHOSPHATASE"/>
    <property type="match status" value="1"/>
</dbReference>
<reference evidence="1 2" key="1">
    <citation type="submission" date="2019-12" db="EMBL/GenBank/DDBJ databases">
        <title>Genomic-based taxomic classification of the family Erythrobacteraceae.</title>
        <authorList>
            <person name="Xu L."/>
        </authorList>
    </citation>
    <scope>NUCLEOTIDE SEQUENCE [LARGE SCALE GENOMIC DNA]</scope>
    <source>
        <strain evidence="1 2">MCCC 1K02066</strain>
    </source>
</reference>
<dbReference type="PRINTS" id="PR00413">
    <property type="entry name" value="HADHALOGNASE"/>
</dbReference>
<name>A0A6I4UWV1_9SPHN</name>
<keyword evidence="1" id="KW-0378">Hydrolase</keyword>
<evidence type="ECO:0000313" key="2">
    <source>
        <dbReference type="Proteomes" id="UP000469159"/>
    </source>
</evidence>
<dbReference type="OrthoDB" id="9797743at2"/>
<dbReference type="SFLD" id="SFLDG01129">
    <property type="entry name" value="C1.5:_HAD__Beta-PGM__Phosphata"/>
    <property type="match status" value="1"/>
</dbReference>
<dbReference type="NCBIfam" id="TIGR01509">
    <property type="entry name" value="HAD-SF-IA-v3"/>
    <property type="match status" value="1"/>
</dbReference>